<gene>
    <name evidence="2" type="ORF">HMPREF1526_00020</name>
</gene>
<proteinExistence type="predicted"/>
<accession>R8W9R0</accession>
<dbReference type="Proteomes" id="UP000013981">
    <property type="component" value="Unassembled WGS sequence"/>
</dbReference>
<keyword evidence="3" id="KW-1185">Reference proteome</keyword>
<dbReference type="HOGENOM" id="CLU_098957_0_0_9"/>
<feature type="domain" description="DUF1638" evidence="1">
    <location>
        <begin position="30"/>
        <end position="213"/>
    </location>
</feature>
<dbReference type="EMBL" id="AQOB01000001">
    <property type="protein sequence ID" value="EOQ41306.1"/>
    <property type="molecule type" value="Genomic_DNA"/>
</dbReference>
<dbReference type="AlphaFoldDB" id="R8W9R0"/>
<dbReference type="RefSeq" id="WP_016146246.1">
    <property type="nucleotide sequence ID" value="NZ_KB976103.1"/>
</dbReference>
<evidence type="ECO:0000259" key="1">
    <source>
        <dbReference type="Pfam" id="PF07796"/>
    </source>
</evidence>
<protein>
    <recommendedName>
        <fullName evidence="1">DUF1638 domain-containing protein</fullName>
    </recommendedName>
</protein>
<reference evidence="2 3" key="1">
    <citation type="submission" date="2013-01" db="EMBL/GenBank/DDBJ databases">
        <title>The Genome Sequence of Butyricicoccus pullicaecorum 1.2.</title>
        <authorList>
            <consortium name="The Broad Institute Genome Sequencing Platform"/>
            <person name="Earl A."/>
            <person name="Ward D."/>
            <person name="Feldgarden M."/>
            <person name="Gevers D."/>
            <person name="Van Immerseel F."/>
            <person name="Eeckhaut V."/>
            <person name="Walker B."/>
            <person name="Young S.K."/>
            <person name="Zeng Q."/>
            <person name="Gargeya S."/>
            <person name="Fitzgerald M."/>
            <person name="Haas B."/>
            <person name="Abouelleil A."/>
            <person name="Alvarado L."/>
            <person name="Arachchi H.M."/>
            <person name="Berlin A.M."/>
            <person name="Chapman S.B."/>
            <person name="Dewar J."/>
            <person name="Goldberg J."/>
            <person name="Griggs A."/>
            <person name="Gujja S."/>
            <person name="Hansen M."/>
            <person name="Howarth C."/>
            <person name="Imamovic A."/>
            <person name="Larimer J."/>
            <person name="McCowan C."/>
            <person name="Murphy C."/>
            <person name="Neiman D."/>
            <person name="Pearson M."/>
            <person name="Priest M."/>
            <person name="Roberts A."/>
            <person name="Saif S."/>
            <person name="Shea T."/>
            <person name="Sisk P."/>
            <person name="Sykes S."/>
            <person name="Wortman J."/>
            <person name="Nusbaum C."/>
            <person name="Birren B."/>
        </authorList>
    </citation>
    <scope>NUCLEOTIDE SEQUENCE [LARGE SCALE GENOMIC DNA]</scope>
    <source>
        <strain evidence="2 3">1.2</strain>
    </source>
</reference>
<dbReference type="Pfam" id="PF07796">
    <property type="entry name" value="DUF1638"/>
    <property type="match status" value="1"/>
</dbReference>
<evidence type="ECO:0000313" key="2">
    <source>
        <dbReference type="EMBL" id="EOQ41306.1"/>
    </source>
</evidence>
<name>R8W9R0_9FIRM</name>
<comment type="caution">
    <text evidence="2">The sequence shown here is derived from an EMBL/GenBank/DDBJ whole genome shotgun (WGS) entry which is preliminary data.</text>
</comment>
<organism evidence="2 3">
    <name type="scientific">Butyricicoccus pullicaecorum 1.2</name>
    <dbReference type="NCBI Taxonomy" id="1203606"/>
    <lineage>
        <taxon>Bacteria</taxon>
        <taxon>Bacillati</taxon>
        <taxon>Bacillota</taxon>
        <taxon>Clostridia</taxon>
        <taxon>Eubacteriales</taxon>
        <taxon>Butyricicoccaceae</taxon>
        <taxon>Butyricicoccus</taxon>
    </lineage>
</organism>
<dbReference type="InterPro" id="IPR012437">
    <property type="entry name" value="DUF1638"/>
</dbReference>
<evidence type="ECO:0000313" key="3">
    <source>
        <dbReference type="Proteomes" id="UP000013981"/>
    </source>
</evidence>
<sequence length="250" mass="29382">MRTAFIGCMVMNREISHLVSESQNPIRTWWLRQGLHDTPDILRHELQRIIDEIERENEMLRENQRFEVICLGYGLCSNGVVGLRPRSLPLVIPRCDDCISLFLGSADRYRKLFAEHKGIYWYNPGWIEQAFTPSTENYRVQRAQYAELYGEENADFLMESTNSWMHGYESCGYITCPLRRYPEYEAYTKQAAQDFGWTYFEEPGEMGYFEALLHGPWDEERFLVCHPGERVQADYSNKKICAVKIDETEA</sequence>
<dbReference type="eggNOG" id="COG0145">
    <property type="taxonomic scope" value="Bacteria"/>
</dbReference>
<dbReference type="PATRIC" id="fig|1203606.4.peg.18"/>